<evidence type="ECO:0000259" key="2">
    <source>
        <dbReference type="PROSITE" id="PS51677"/>
    </source>
</evidence>
<proteinExistence type="predicted"/>
<dbReference type="InterPro" id="IPR019546">
    <property type="entry name" value="TAT_signal_bac_arc"/>
</dbReference>
<dbReference type="PANTHER" id="PTHR43123:SF1">
    <property type="entry name" value="POLYSACCHARIDE DEACETYLASE-RELATED"/>
    <property type="match status" value="1"/>
</dbReference>
<dbReference type="NCBIfam" id="TIGR01409">
    <property type="entry name" value="TAT_signal_seq"/>
    <property type="match status" value="1"/>
</dbReference>
<keyword evidence="4" id="KW-1185">Reference proteome</keyword>
<dbReference type="Pfam" id="PF01522">
    <property type="entry name" value="Polysacc_deac_1"/>
    <property type="match status" value="1"/>
</dbReference>
<dbReference type="PROSITE" id="PS51677">
    <property type="entry name" value="NODB"/>
    <property type="match status" value="1"/>
</dbReference>
<dbReference type="RefSeq" id="WP_206722432.1">
    <property type="nucleotide sequence ID" value="NZ_CP071090.1"/>
</dbReference>
<reference evidence="3 4" key="1">
    <citation type="submission" date="2021-02" db="EMBL/GenBank/DDBJ databases">
        <title>De Novo genome assembly of isolated myxobacteria.</title>
        <authorList>
            <person name="Stevens D.C."/>
        </authorList>
    </citation>
    <scope>NUCLEOTIDE SEQUENCE [LARGE SCALE GENOMIC DNA]</scope>
    <source>
        <strain evidence="4">SCPEA02</strain>
    </source>
</reference>
<sequence>MSLSRREFVAQTAVAGAAVAATAAASPSPSAPRSTSKSRKAETWPNGARLAISISLQFEAGAQPEHGASGPFPTIDSHYPDLPTATWYAYGYKEGLPRLLDVFDRQGVKVTSHMVGAAVDLNPGLAREIVQRGHEAAAHGQTWTPQFSMTREEERASYEANIQSILRATGTRPVGFNAFWLRGTPNTLPLLQELGFLYHIDDISRDEPFLIPVNGKPFAVVPYTLGLNDIVLFEERHFSADQFASELKLEFDALLAESATRRRMMSISMHDRIGGRPARARVLEEFIAYAKRQPGVWFARKDELARIALESPLTPREGSLASAARP</sequence>
<name>A0ABX7NPS0_9BACT</name>
<dbReference type="PANTHER" id="PTHR43123">
    <property type="entry name" value="POLYSACCHARIDE DEACETYLASE-RELATED"/>
    <property type="match status" value="1"/>
</dbReference>
<dbReference type="SUPFAM" id="SSF88713">
    <property type="entry name" value="Glycoside hydrolase/deacetylase"/>
    <property type="match status" value="1"/>
</dbReference>
<evidence type="ECO:0000313" key="4">
    <source>
        <dbReference type="Proteomes" id="UP000662747"/>
    </source>
</evidence>
<dbReference type="Proteomes" id="UP000662747">
    <property type="component" value="Chromosome"/>
</dbReference>
<feature type="region of interest" description="Disordered" evidence="1">
    <location>
        <begin position="22"/>
        <end position="44"/>
    </location>
</feature>
<dbReference type="Gene3D" id="3.20.20.370">
    <property type="entry name" value="Glycoside hydrolase/deacetylase"/>
    <property type="match status" value="1"/>
</dbReference>
<dbReference type="PROSITE" id="PS51318">
    <property type="entry name" value="TAT"/>
    <property type="match status" value="1"/>
</dbReference>
<dbReference type="InterPro" id="IPR006311">
    <property type="entry name" value="TAT_signal"/>
</dbReference>
<gene>
    <name evidence="3" type="ORF">JY651_37340</name>
</gene>
<feature type="domain" description="NodB homology" evidence="2">
    <location>
        <begin position="82"/>
        <end position="299"/>
    </location>
</feature>
<evidence type="ECO:0000256" key="1">
    <source>
        <dbReference type="SAM" id="MobiDB-lite"/>
    </source>
</evidence>
<protein>
    <submittedName>
        <fullName evidence="3">Polysaccharide deacetylase family protein</fullName>
    </submittedName>
</protein>
<dbReference type="InterPro" id="IPR002509">
    <property type="entry name" value="NODB_dom"/>
</dbReference>
<accession>A0ABX7NPS0</accession>
<organism evidence="3 4">
    <name type="scientific">Pyxidicoccus parkwayensis</name>
    <dbReference type="NCBI Taxonomy" id="2813578"/>
    <lineage>
        <taxon>Bacteria</taxon>
        <taxon>Pseudomonadati</taxon>
        <taxon>Myxococcota</taxon>
        <taxon>Myxococcia</taxon>
        <taxon>Myxococcales</taxon>
        <taxon>Cystobacterineae</taxon>
        <taxon>Myxococcaceae</taxon>
        <taxon>Pyxidicoccus</taxon>
    </lineage>
</organism>
<dbReference type="EMBL" id="CP071090">
    <property type="protein sequence ID" value="QSQ20852.1"/>
    <property type="molecule type" value="Genomic_DNA"/>
</dbReference>
<dbReference type="InterPro" id="IPR011330">
    <property type="entry name" value="Glyco_hydro/deAcase_b/a-brl"/>
</dbReference>
<evidence type="ECO:0000313" key="3">
    <source>
        <dbReference type="EMBL" id="QSQ20852.1"/>
    </source>
</evidence>
<feature type="compositionally biased region" description="Low complexity" evidence="1">
    <location>
        <begin position="22"/>
        <end position="35"/>
    </location>
</feature>